<feature type="chain" id="PRO_5017315705" description="Sel1 repeat family protein" evidence="1">
    <location>
        <begin position="25"/>
        <end position="236"/>
    </location>
</feature>
<comment type="caution">
    <text evidence="2">The sequence shown here is derived from an EMBL/GenBank/DDBJ whole genome shotgun (WGS) entry which is preliminary data.</text>
</comment>
<dbReference type="Pfam" id="PF08238">
    <property type="entry name" value="Sel1"/>
    <property type="match status" value="3"/>
</dbReference>
<organism evidence="2 3">
    <name type="scientific">Psittacicella hinzii</name>
    <dbReference type="NCBI Taxonomy" id="2028575"/>
    <lineage>
        <taxon>Bacteria</taxon>
        <taxon>Pseudomonadati</taxon>
        <taxon>Pseudomonadota</taxon>
        <taxon>Gammaproteobacteria</taxon>
        <taxon>Pasteurellales</taxon>
        <taxon>Psittacicellaceae</taxon>
        <taxon>Psittacicella</taxon>
    </lineage>
</organism>
<dbReference type="PANTHER" id="PTHR11102">
    <property type="entry name" value="SEL-1-LIKE PROTEIN"/>
    <property type="match status" value="1"/>
</dbReference>
<dbReference type="OrthoDB" id="80091at2"/>
<dbReference type="AlphaFoldDB" id="A0A3A1Y3U4"/>
<evidence type="ECO:0008006" key="4">
    <source>
        <dbReference type="Google" id="ProtNLM"/>
    </source>
</evidence>
<dbReference type="SUPFAM" id="SSF81901">
    <property type="entry name" value="HCP-like"/>
    <property type="match status" value="1"/>
</dbReference>
<gene>
    <name evidence="2" type="ORF">CKF54_05885</name>
</gene>
<dbReference type="InterPro" id="IPR050767">
    <property type="entry name" value="Sel1_AlgK"/>
</dbReference>
<evidence type="ECO:0000256" key="1">
    <source>
        <dbReference type="SAM" id="SignalP"/>
    </source>
</evidence>
<dbReference type="EMBL" id="NRHC01000073">
    <property type="protein sequence ID" value="RIY31969.1"/>
    <property type="molecule type" value="Genomic_DNA"/>
</dbReference>
<proteinExistence type="predicted"/>
<keyword evidence="1" id="KW-0732">Signal</keyword>
<dbReference type="SMART" id="SM00671">
    <property type="entry name" value="SEL1"/>
    <property type="match status" value="3"/>
</dbReference>
<evidence type="ECO:0000313" key="3">
    <source>
        <dbReference type="Proteomes" id="UP000265691"/>
    </source>
</evidence>
<dbReference type="PANTHER" id="PTHR11102:SF160">
    <property type="entry name" value="ERAD-ASSOCIATED E3 UBIQUITIN-PROTEIN LIGASE COMPONENT HRD3"/>
    <property type="match status" value="1"/>
</dbReference>
<dbReference type="Gene3D" id="1.25.40.10">
    <property type="entry name" value="Tetratricopeptide repeat domain"/>
    <property type="match status" value="1"/>
</dbReference>
<reference evidence="2 3" key="1">
    <citation type="submission" date="2017-08" db="EMBL/GenBank/DDBJ databases">
        <title>Reclassification of Bisgaard taxon 37 and 44.</title>
        <authorList>
            <person name="Christensen H."/>
        </authorList>
    </citation>
    <scope>NUCLEOTIDE SEQUENCE [LARGE SCALE GENOMIC DNA]</scope>
    <source>
        <strain evidence="2 3">B96_3</strain>
    </source>
</reference>
<dbReference type="InterPro" id="IPR011990">
    <property type="entry name" value="TPR-like_helical_dom_sf"/>
</dbReference>
<name>A0A3A1Y3U4_9GAMM</name>
<sequence>MVQHVSNLAKALLCLFLFTNLSWANDNNPNNTTVPNQYITNLNKSLSPERENNNNVLDKKISNPYFDQAVALYQAEDYQNALPLFVQATRMGNMKAPRYLGLMYLNGLGVKYNASNAFKYFVLAAQRGDITGQYWLGHLYETGTGVNQDMQQAIRWYSISAKRGDIISAPALTALGRIYEFGLGDLKRDVVTAKEYYQQAADVGYEPAIKALNTLNAHANLVVTPDLSKFQEFQDE</sequence>
<evidence type="ECO:0000313" key="2">
    <source>
        <dbReference type="EMBL" id="RIY31969.1"/>
    </source>
</evidence>
<dbReference type="RefSeq" id="WP_119525438.1">
    <property type="nucleotide sequence ID" value="NZ_NRHC01000073.1"/>
</dbReference>
<feature type="signal peptide" evidence="1">
    <location>
        <begin position="1"/>
        <end position="24"/>
    </location>
</feature>
<dbReference type="Proteomes" id="UP000265691">
    <property type="component" value="Unassembled WGS sequence"/>
</dbReference>
<dbReference type="InterPro" id="IPR006597">
    <property type="entry name" value="Sel1-like"/>
</dbReference>
<keyword evidence="3" id="KW-1185">Reference proteome</keyword>
<accession>A0A3A1Y3U4</accession>
<protein>
    <recommendedName>
        <fullName evidence="4">Sel1 repeat family protein</fullName>
    </recommendedName>
</protein>